<evidence type="ECO:0000313" key="3">
    <source>
        <dbReference type="Proteomes" id="UP001243195"/>
    </source>
</evidence>
<evidence type="ECO:0000256" key="1">
    <source>
        <dbReference type="SAM" id="Phobius"/>
    </source>
</evidence>
<dbReference type="Proteomes" id="UP001243195">
    <property type="component" value="Unassembled WGS sequence"/>
</dbReference>
<name>A0AAW8JR26_9GAMM</name>
<dbReference type="RefSeq" id="WP_227505690.1">
    <property type="nucleotide sequence ID" value="NZ_JAVICY010000075.1"/>
</dbReference>
<keyword evidence="1" id="KW-1133">Transmembrane helix</keyword>
<dbReference type="AlphaFoldDB" id="A0AAW8JR26"/>
<dbReference type="EMBL" id="JAVIDA010000074">
    <property type="protein sequence ID" value="MDQ9073857.1"/>
    <property type="molecule type" value="Genomic_DNA"/>
</dbReference>
<sequence length="97" mass="11079">MLAFVLTYLSLFHQKYTLIDRIVVDKLGKVEVIGGGFPLQFLVDGEISPGGSIALDPLNIIIGIDQFIFLYFILDYLFWLMCLLVGYAFFRKIKVKL</sequence>
<proteinExistence type="predicted"/>
<evidence type="ECO:0000313" key="2">
    <source>
        <dbReference type="EMBL" id="MDQ9073857.1"/>
    </source>
</evidence>
<organism evidence="2 3">
    <name type="scientific">Acinetobacter gerneri</name>
    <dbReference type="NCBI Taxonomy" id="202952"/>
    <lineage>
        <taxon>Bacteria</taxon>
        <taxon>Pseudomonadati</taxon>
        <taxon>Pseudomonadota</taxon>
        <taxon>Gammaproteobacteria</taxon>
        <taxon>Moraxellales</taxon>
        <taxon>Moraxellaceae</taxon>
        <taxon>Acinetobacter</taxon>
    </lineage>
</organism>
<keyword evidence="1" id="KW-0472">Membrane</keyword>
<protein>
    <submittedName>
        <fullName evidence="2">Uncharacterized protein</fullName>
    </submittedName>
</protein>
<comment type="caution">
    <text evidence="2">The sequence shown here is derived from an EMBL/GenBank/DDBJ whole genome shotgun (WGS) entry which is preliminary data.</text>
</comment>
<keyword evidence="1" id="KW-0812">Transmembrane</keyword>
<feature type="transmembrane region" description="Helical" evidence="1">
    <location>
        <begin position="68"/>
        <end position="90"/>
    </location>
</feature>
<reference evidence="2" key="1">
    <citation type="submission" date="2023-08" db="EMBL/GenBank/DDBJ databases">
        <title>Emergence of clinically-relevant ST2 carbapenem-resistant Acinetobacter baumannii strains in hospital sewages in Zhejiang, East of China.</title>
        <authorList>
            <person name="Kaichao C."/>
            <person name="Zhang R."/>
        </authorList>
    </citation>
    <scope>NUCLEOTIDE SEQUENCE</scope>
    <source>
        <strain evidence="2">M-SY-60</strain>
    </source>
</reference>
<gene>
    <name evidence="2" type="ORF">RFH51_20775</name>
</gene>
<accession>A0AAW8JR26</accession>